<accession>A0A8J3GB50</accession>
<reference evidence="2 3" key="1">
    <citation type="journal article" date="2014" name="Int. J. Syst. Evol. Microbiol.">
        <title>Complete genome sequence of Corynebacterium casei LMG S-19264T (=DSM 44701T), isolated from a smear-ripened cheese.</title>
        <authorList>
            <consortium name="US DOE Joint Genome Institute (JGI-PGF)"/>
            <person name="Walter F."/>
            <person name="Albersmeier A."/>
            <person name="Kalinowski J."/>
            <person name="Ruckert C."/>
        </authorList>
    </citation>
    <scope>NUCLEOTIDE SEQUENCE [LARGE SCALE GENOMIC DNA]</scope>
    <source>
        <strain evidence="2 3">KCTC 12866</strain>
    </source>
</reference>
<feature type="signal peptide" evidence="1">
    <location>
        <begin position="1"/>
        <end position="17"/>
    </location>
</feature>
<evidence type="ECO:0008006" key="4">
    <source>
        <dbReference type="Google" id="ProtNLM"/>
    </source>
</evidence>
<comment type="caution">
    <text evidence="2">The sequence shown here is derived from an EMBL/GenBank/DDBJ whole genome shotgun (WGS) entry which is preliminary data.</text>
</comment>
<dbReference type="AlphaFoldDB" id="A0A8J3GB50"/>
<evidence type="ECO:0000256" key="1">
    <source>
        <dbReference type="SAM" id="SignalP"/>
    </source>
</evidence>
<sequence>MKAALFIFCVFALFSCASSGIQKVKNFPAKEAGCLIDFYTEEKEVAKKYVLFCLIDSKTGSTLFDKKTTASAIDLSKRKACECGADAVVLVSSDRKGTSFWSWGDAYVVVKAVKYR</sequence>
<name>A0A8J3GB50_9BACT</name>
<dbReference type="EMBL" id="BMXF01000004">
    <property type="protein sequence ID" value="GHB79594.1"/>
    <property type="molecule type" value="Genomic_DNA"/>
</dbReference>
<keyword evidence="1" id="KW-0732">Signal</keyword>
<keyword evidence="3" id="KW-1185">Reference proteome</keyword>
<protein>
    <recommendedName>
        <fullName evidence="4">Lipoprotein</fullName>
    </recommendedName>
</protein>
<evidence type="ECO:0000313" key="2">
    <source>
        <dbReference type="EMBL" id="GHB79594.1"/>
    </source>
</evidence>
<proteinExistence type="predicted"/>
<dbReference type="Proteomes" id="UP000598271">
    <property type="component" value="Unassembled WGS sequence"/>
</dbReference>
<feature type="chain" id="PRO_5035327585" description="Lipoprotein" evidence="1">
    <location>
        <begin position="18"/>
        <end position="116"/>
    </location>
</feature>
<organism evidence="2 3">
    <name type="scientific">Persicitalea jodogahamensis</name>
    <dbReference type="NCBI Taxonomy" id="402147"/>
    <lineage>
        <taxon>Bacteria</taxon>
        <taxon>Pseudomonadati</taxon>
        <taxon>Bacteroidota</taxon>
        <taxon>Cytophagia</taxon>
        <taxon>Cytophagales</taxon>
        <taxon>Spirosomataceae</taxon>
        <taxon>Persicitalea</taxon>
    </lineage>
</organism>
<evidence type="ECO:0000313" key="3">
    <source>
        <dbReference type="Proteomes" id="UP000598271"/>
    </source>
</evidence>
<dbReference type="PROSITE" id="PS51257">
    <property type="entry name" value="PROKAR_LIPOPROTEIN"/>
    <property type="match status" value="1"/>
</dbReference>
<dbReference type="RefSeq" id="WP_189566052.1">
    <property type="nucleotide sequence ID" value="NZ_BMXF01000004.1"/>
</dbReference>
<gene>
    <name evidence="2" type="ORF">GCM10007390_37070</name>
</gene>